<reference evidence="2 3" key="1">
    <citation type="submission" date="2024-02" db="EMBL/GenBank/DDBJ databases">
        <authorList>
            <person name="Chen Y."/>
            <person name="Shah S."/>
            <person name="Dougan E. K."/>
            <person name="Thang M."/>
            <person name="Chan C."/>
        </authorList>
    </citation>
    <scope>NUCLEOTIDE SEQUENCE [LARGE SCALE GENOMIC DNA]</scope>
</reference>
<name>A0ABP0ILI6_9DINO</name>
<evidence type="ECO:0000313" key="3">
    <source>
        <dbReference type="Proteomes" id="UP001642484"/>
    </source>
</evidence>
<gene>
    <name evidence="2" type="ORF">CCMP2556_LOCUS7051</name>
</gene>
<sequence length="163" mass="18004">MNFHTLRPIIQHYPYPVPSGYFLTDCILRLDELFDEKMLVGGSSKLQLAAEEGVKLKKLCGAVESSDEEQPDPEESGSDIGEPHDDDEVPEGDGEPAEEDVVAAETSSESTTLRLPGYSSNSVCLQHEGVSFVFLLSALLPMSLKHCETNVFWQLAFASVRKW</sequence>
<dbReference type="EMBL" id="CAXAMN010003102">
    <property type="protein sequence ID" value="CAK9002872.1"/>
    <property type="molecule type" value="Genomic_DNA"/>
</dbReference>
<comment type="caution">
    <text evidence="2">The sequence shown here is derived from an EMBL/GenBank/DDBJ whole genome shotgun (WGS) entry which is preliminary data.</text>
</comment>
<evidence type="ECO:0000313" key="2">
    <source>
        <dbReference type="EMBL" id="CAK9002872.1"/>
    </source>
</evidence>
<proteinExistence type="predicted"/>
<protein>
    <submittedName>
        <fullName evidence="2">Uncharacterized protein</fullName>
    </submittedName>
</protein>
<feature type="region of interest" description="Disordered" evidence="1">
    <location>
        <begin position="60"/>
        <end position="112"/>
    </location>
</feature>
<organism evidence="2 3">
    <name type="scientific">Durusdinium trenchii</name>
    <dbReference type="NCBI Taxonomy" id="1381693"/>
    <lineage>
        <taxon>Eukaryota</taxon>
        <taxon>Sar</taxon>
        <taxon>Alveolata</taxon>
        <taxon>Dinophyceae</taxon>
        <taxon>Suessiales</taxon>
        <taxon>Symbiodiniaceae</taxon>
        <taxon>Durusdinium</taxon>
    </lineage>
</organism>
<accession>A0ABP0ILI6</accession>
<dbReference type="Proteomes" id="UP001642484">
    <property type="component" value="Unassembled WGS sequence"/>
</dbReference>
<feature type="compositionally biased region" description="Acidic residues" evidence="1">
    <location>
        <begin position="84"/>
        <end position="102"/>
    </location>
</feature>
<feature type="compositionally biased region" description="Acidic residues" evidence="1">
    <location>
        <begin position="65"/>
        <end position="77"/>
    </location>
</feature>
<keyword evidence="3" id="KW-1185">Reference proteome</keyword>
<evidence type="ECO:0000256" key="1">
    <source>
        <dbReference type="SAM" id="MobiDB-lite"/>
    </source>
</evidence>